<sequence>MTSPTAAAAKNAETIRAFADGQNNIDRQAIEALLTEDATFYPGARDALFEGREAFLDALLGWLNNHEDGRFKILTEIYTDDEAVNEWRFVAKTKDGADVDTHGIDYFKLRDGKILSKSSFRKV</sequence>
<dbReference type="Proteomes" id="UP000287519">
    <property type="component" value="Unassembled WGS sequence"/>
</dbReference>
<gene>
    <name evidence="2" type="ORF">Rhow_002549</name>
</gene>
<dbReference type="Pfam" id="PF12680">
    <property type="entry name" value="SnoaL_2"/>
    <property type="match status" value="1"/>
</dbReference>
<accession>A0A402C5X4</accession>
<feature type="domain" description="SnoaL-like" evidence="1">
    <location>
        <begin position="15"/>
        <end position="115"/>
    </location>
</feature>
<dbReference type="SUPFAM" id="SSF54427">
    <property type="entry name" value="NTF2-like"/>
    <property type="match status" value="1"/>
</dbReference>
<reference evidence="2 3" key="1">
    <citation type="submission" date="2018-11" db="EMBL/GenBank/DDBJ databases">
        <title>Microbial catabolism of amino acid.</title>
        <authorList>
            <person name="Hibi M."/>
            <person name="Ogawa J."/>
        </authorList>
    </citation>
    <scope>NUCLEOTIDE SEQUENCE [LARGE SCALE GENOMIC DNA]</scope>
    <source>
        <strain evidence="2 3">C31-06</strain>
    </source>
</reference>
<dbReference type="Gene3D" id="3.10.450.50">
    <property type="match status" value="1"/>
</dbReference>
<comment type="caution">
    <text evidence="2">The sequence shown here is derived from an EMBL/GenBank/DDBJ whole genome shotgun (WGS) entry which is preliminary data.</text>
</comment>
<dbReference type="AlphaFoldDB" id="A0A402C5X4"/>
<dbReference type="EMBL" id="BHYM01000023">
    <property type="protein sequence ID" value="GCE39025.1"/>
    <property type="molecule type" value="Genomic_DNA"/>
</dbReference>
<keyword evidence="3" id="KW-1185">Reference proteome</keyword>
<proteinExistence type="predicted"/>
<evidence type="ECO:0000313" key="2">
    <source>
        <dbReference type="EMBL" id="GCE39025.1"/>
    </source>
</evidence>
<evidence type="ECO:0000313" key="3">
    <source>
        <dbReference type="Proteomes" id="UP000287519"/>
    </source>
</evidence>
<name>A0A402C5X4_RHOWR</name>
<dbReference type="OrthoDB" id="5176305at2"/>
<protein>
    <recommendedName>
        <fullName evidence="1">SnoaL-like domain-containing protein</fullName>
    </recommendedName>
</protein>
<dbReference type="InterPro" id="IPR037401">
    <property type="entry name" value="SnoaL-like"/>
</dbReference>
<evidence type="ECO:0000259" key="1">
    <source>
        <dbReference type="Pfam" id="PF12680"/>
    </source>
</evidence>
<organism evidence="2 3">
    <name type="scientific">Rhodococcus wratislaviensis</name>
    <name type="common">Tsukamurella wratislaviensis</name>
    <dbReference type="NCBI Taxonomy" id="44752"/>
    <lineage>
        <taxon>Bacteria</taxon>
        <taxon>Bacillati</taxon>
        <taxon>Actinomycetota</taxon>
        <taxon>Actinomycetes</taxon>
        <taxon>Mycobacteriales</taxon>
        <taxon>Nocardiaceae</taxon>
        <taxon>Rhodococcus</taxon>
    </lineage>
</organism>
<dbReference type="RefSeq" id="WP_124391492.1">
    <property type="nucleotide sequence ID" value="NZ_BHYM01000023.1"/>
</dbReference>
<dbReference type="InterPro" id="IPR032710">
    <property type="entry name" value="NTF2-like_dom_sf"/>
</dbReference>